<dbReference type="EMBL" id="CAMXCT030006542">
    <property type="protein sequence ID" value="CAL4802960.1"/>
    <property type="molecule type" value="Genomic_DNA"/>
</dbReference>
<dbReference type="PANTHER" id="PTHR22904">
    <property type="entry name" value="TPR REPEAT CONTAINING PROTEIN"/>
    <property type="match status" value="1"/>
</dbReference>
<dbReference type="Gene3D" id="1.25.40.10">
    <property type="entry name" value="Tetratricopeptide repeat domain"/>
    <property type="match status" value="1"/>
</dbReference>
<gene>
    <name evidence="3" type="ORF">C1SCF055_LOCUS40467</name>
</gene>
<reference evidence="4 5" key="2">
    <citation type="submission" date="2024-05" db="EMBL/GenBank/DDBJ databases">
        <authorList>
            <person name="Chen Y."/>
            <person name="Shah S."/>
            <person name="Dougan E. K."/>
            <person name="Thang M."/>
            <person name="Chan C."/>
        </authorList>
    </citation>
    <scope>NUCLEOTIDE SEQUENCE [LARGE SCALE GENOMIC DNA]</scope>
</reference>
<dbReference type="AlphaFoldDB" id="A0A9P1DVL5"/>
<keyword evidence="2" id="KW-0802">TPR repeat</keyword>
<reference evidence="3" key="1">
    <citation type="submission" date="2022-10" db="EMBL/GenBank/DDBJ databases">
        <authorList>
            <person name="Chen Y."/>
            <person name="Dougan E. K."/>
            <person name="Chan C."/>
            <person name="Rhodes N."/>
            <person name="Thang M."/>
        </authorList>
    </citation>
    <scope>NUCLEOTIDE SEQUENCE</scope>
</reference>
<dbReference type="GO" id="GO:0051879">
    <property type="term" value="F:Hsp90 protein binding"/>
    <property type="evidence" value="ECO:0007669"/>
    <property type="project" value="TreeGrafter"/>
</dbReference>
<protein>
    <submittedName>
        <fullName evidence="4">Protein unc-45 homolog A (Unc-45A) (GCUNC-45) (Smooth muscle cell-associated protein 1) (SMAP-1)</fullName>
    </submittedName>
</protein>
<dbReference type="PANTHER" id="PTHR22904:SF523">
    <property type="entry name" value="STRESS-INDUCED-PHOSPHOPROTEIN 1"/>
    <property type="match status" value="1"/>
</dbReference>
<dbReference type="Proteomes" id="UP001152797">
    <property type="component" value="Unassembled WGS sequence"/>
</dbReference>
<dbReference type="EMBL" id="CAMXCT020006542">
    <property type="protein sequence ID" value="CAL1169023.1"/>
    <property type="molecule type" value="Genomic_DNA"/>
</dbReference>
<evidence type="ECO:0000313" key="4">
    <source>
        <dbReference type="EMBL" id="CAL4802960.1"/>
    </source>
</evidence>
<dbReference type="OrthoDB" id="445564at2759"/>
<evidence type="ECO:0000256" key="1">
    <source>
        <dbReference type="ARBA" id="ARBA00022737"/>
    </source>
</evidence>
<dbReference type="EMBL" id="CAMXCT010006542">
    <property type="protein sequence ID" value="CAI4015648.1"/>
    <property type="molecule type" value="Genomic_DNA"/>
</dbReference>
<evidence type="ECO:0000313" key="5">
    <source>
        <dbReference type="Proteomes" id="UP001152797"/>
    </source>
</evidence>
<sequence>MADLASLPRGERVRVLGGKNFEKFHGGMEGTIVENNAESRNMRVQFDDVSTSGPEPLVVGYRHLEHAPNQGGYRHVKKDESKAEKTDTSALLKEHGTFKSMQLVRLQGLQTTELNGRLGRLQGFDKHAQRWQVQVRGGEKRSFKEENLQVPQKPEVPLFTPIEQLKEHGNECVKKWEYEEAIAFYSAAIDLLEDSEVGHPPELMDPKYLAVLHNNRAQCFISLCREVQGEDTLARKYAMRANLDAAKAIELDPTNGKAHYRRGCAVLGMAPSASRSKEAIRHLEVALAGRASGGKDGVVLPNSFRNEVSKLLDLAKGRLDACTEAAVPDVEQCRKSAIVAMHMSAYVQPTSVAVPQPDTKTVRLSLVRWLDLAVDDLFPTSQVSEGQVDGRLVSFSRGGNLCYLGVLNMPATGFNWQPALLVGPLVPGILFGFHKPHAQTKPSSF</sequence>
<keyword evidence="5" id="KW-1185">Reference proteome</keyword>
<comment type="caution">
    <text evidence="3">The sequence shown here is derived from an EMBL/GenBank/DDBJ whole genome shotgun (WGS) entry which is preliminary data.</text>
</comment>
<dbReference type="SUPFAM" id="SSF48452">
    <property type="entry name" value="TPR-like"/>
    <property type="match status" value="1"/>
</dbReference>
<proteinExistence type="predicted"/>
<evidence type="ECO:0000313" key="3">
    <source>
        <dbReference type="EMBL" id="CAI4015648.1"/>
    </source>
</evidence>
<organism evidence="3">
    <name type="scientific">Cladocopium goreaui</name>
    <dbReference type="NCBI Taxonomy" id="2562237"/>
    <lineage>
        <taxon>Eukaryota</taxon>
        <taxon>Sar</taxon>
        <taxon>Alveolata</taxon>
        <taxon>Dinophyceae</taxon>
        <taxon>Suessiales</taxon>
        <taxon>Symbiodiniaceae</taxon>
        <taxon>Cladocopium</taxon>
    </lineage>
</organism>
<dbReference type="InterPro" id="IPR011990">
    <property type="entry name" value="TPR-like_helical_dom_sf"/>
</dbReference>
<name>A0A9P1DVL5_9DINO</name>
<evidence type="ECO:0000256" key="2">
    <source>
        <dbReference type="ARBA" id="ARBA00022803"/>
    </source>
</evidence>
<accession>A0A9P1DVL5</accession>
<keyword evidence="1" id="KW-0677">Repeat</keyword>